<accession>A0A0C2SRK5</accession>
<dbReference type="EMBL" id="KN818410">
    <property type="protein sequence ID" value="KIL56629.1"/>
    <property type="molecule type" value="Genomic_DNA"/>
</dbReference>
<name>A0A0C2SRK5_AMAMK</name>
<evidence type="ECO:0008006" key="3">
    <source>
        <dbReference type="Google" id="ProtNLM"/>
    </source>
</evidence>
<gene>
    <name evidence="1" type="ORF">M378DRAFT_172516</name>
</gene>
<keyword evidence="2" id="KW-1185">Reference proteome</keyword>
<organism evidence="1 2">
    <name type="scientific">Amanita muscaria (strain Koide BX008)</name>
    <dbReference type="NCBI Taxonomy" id="946122"/>
    <lineage>
        <taxon>Eukaryota</taxon>
        <taxon>Fungi</taxon>
        <taxon>Dikarya</taxon>
        <taxon>Basidiomycota</taxon>
        <taxon>Agaricomycotina</taxon>
        <taxon>Agaricomycetes</taxon>
        <taxon>Agaricomycetidae</taxon>
        <taxon>Agaricales</taxon>
        <taxon>Pluteineae</taxon>
        <taxon>Amanitaceae</taxon>
        <taxon>Amanita</taxon>
    </lineage>
</organism>
<dbReference type="Proteomes" id="UP000054549">
    <property type="component" value="Unassembled WGS sequence"/>
</dbReference>
<proteinExistence type="predicted"/>
<dbReference type="HOGENOM" id="CLU_038953_0_0_1"/>
<protein>
    <recommendedName>
        <fullName evidence="3">F-box domain-containing protein</fullName>
    </recommendedName>
</protein>
<evidence type="ECO:0000313" key="1">
    <source>
        <dbReference type="EMBL" id="KIL56629.1"/>
    </source>
</evidence>
<sequence>MANSVAIPQDIIDNIIEAVDDSRLLKNCALVSSSFLLPSRKRLFSQISLRNDQACQGLHQFLVENSVIQSFVRSIAITYRTSKSHLQFNCISLIAILRLTFCCLESFSIDIKIGMHPSNWNDFSSELKDALSAIIISSTLKTLYLAEVSMPIMLFHGIHLTKLVLRNLGSLLLNDLDGEQSRLPTSAASEGVATTASHTVIDQCVWNFYTVPRTRFGPPEPTFLPFMCRLRVFEIRVDPYSATTSDFEILSFLMRSLRVSLTSPATLEHLKFDIVFEGKYNLFDYYELFDDLRDADVWSHLDSIIAHPTGSRLQRVDINIKYIFYYDVKAEQPDETLPTEHVLNALPLLHEKGILFVEARLVGWHNLYGQ</sequence>
<evidence type="ECO:0000313" key="2">
    <source>
        <dbReference type="Proteomes" id="UP000054549"/>
    </source>
</evidence>
<reference evidence="1 2" key="1">
    <citation type="submission" date="2014-04" db="EMBL/GenBank/DDBJ databases">
        <title>Evolutionary Origins and Diversification of the Mycorrhizal Mutualists.</title>
        <authorList>
            <consortium name="DOE Joint Genome Institute"/>
            <consortium name="Mycorrhizal Genomics Consortium"/>
            <person name="Kohler A."/>
            <person name="Kuo A."/>
            <person name="Nagy L.G."/>
            <person name="Floudas D."/>
            <person name="Copeland A."/>
            <person name="Barry K.W."/>
            <person name="Cichocki N."/>
            <person name="Veneault-Fourrey C."/>
            <person name="LaButti K."/>
            <person name="Lindquist E.A."/>
            <person name="Lipzen A."/>
            <person name="Lundell T."/>
            <person name="Morin E."/>
            <person name="Murat C."/>
            <person name="Riley R."/>
            <person name="Ohm R."/>
            <person name="Sun H."/>
            <person name="Tunlid A."/>
            <person name="Henrissat B."/>
            <person name="Grigoriev I.V."/>
            <person name="Hibbett D.S."/>
            <person name="Martin F."/>
        </authorList>
    </citation>
    <scope>NUCLEOTIDE SEQUENCE [LARGE SCALE GENOMIC DNA]</scope>
    <source>
        <strain evidence="1 2">Koide BX008</strain>
    </source>
</reference>
<dbReference type="AlphaFoldDB" id="A0A0C2SRK5"/>
<dbReference type="InParanoid" id="A0A0C2SRK5"/>
<dbReference type="OrthoDB" id="2745898at2759"/>